<reference evidence="2 3" key="1">
    <citation type="submission" date="2018-02" db="EMBL/GenBank/DDBJ databases">
        <title>Genome sequence of the basidiomycete white-rot fungus Phlebia centrifuga.</title>
        <authorList>
            <person name="Granchi Z."/>
            <person name="Peng M."/>
            <person name="de Vries R.P."/>
            <person name="Hilden K."/>
            <person name="Makela M.R."/>
            <person name="Grigoriev I."/>
            <person name="Riley R."/>
        </authorList>
    </citation>
    <scope>NUCLEOTIDE SEQUENCE [LARGE SCALE GENOMIC DNA]</scope>
    <source>
        <strain evidence="2 3">FBCC195</strain>
    </source>
</reference>
<feature type="region of interest" description="Disordered" evidence="1">
    <location>
        <begin position="71"/>
        <end position="96"/>
    </location>
</feature>
<feature type="compositionally biased region" description="Basic and acidic residues" evidence="1">
    <location>
        <begin position="85"/>
        <end position="96"/>
    </location>
</feature>
<organism evidence="2 3">
    <name type="scientific">Hermanssonia centrifuga</name>
    <dbReference type="NCBI Taxonomy" id="98765"/>
    <lineage>
        <taxon>Eukaryota</taxon>
        <taxon>Fungi</taxon>
        <taxon>Dikarya</taxon>
        <taxon>Basidiomycota</taxon>
        <taxon>Agaricomycotina</taxon>
        <taxon>Agaricomycetes</taxon>
        <taxon>Polyporales</taxon>
        <taxon>Meruliaceae</taxon>
        <taxon>Hermanssonia</taxon>
    </lineage>
</organism>
<feature type="compositionally biased region" description="Low complexity" evidence="1">
    <location>
        <begin position="71"/>
        <end position="80"/>
    </location>
</feature>
<dbReference type="Proteomes" id="UP000186601">
    <property type="component" value="Unassembled WGS sequence"/>
</dbReference>
<dbReference type="STRING" id="98765.A0A2R6RM18"/>
<dbReference type="Gene3D" id="3.80.10.10">
    <property type="entry name" value="Ribonuclease Inhibitor"/>
    <property type="match status" value="1"/>
</dbReference>
<evidence type="ECO:0000256" key="1">
    <source>
        <dbReference type="SAM" id="MobiDB-lite"/>
    </source>
</evidence>
<comment type="caution">
    <text evidence="2">The sequence shown here is derived from an EMBL/GenBank/DDBJ whole genome shotgun (WGS) entry which is preliminary data.</text>
</comment>
<keyword evidence="3" id="KW-1185">Reference proteome</keyword>
<evidence type="ECO:0000313" key="3">
    <source>
        <dbReference type="Proteomes" id="UP000186601"/>
    </source>
</evidence>
<dbReference type="InterPro" id="IPR032675">
    <property type="entry name" value="LRR_dom_sf"/>
</dbReference>
<dbReference type="EMBL" id="MLYV02000221">
    <property type="protein sequence ID" value="PSS31049.1"/>
    <property type="molecule type" value="Genomic_DNA"/>
</dbReference>
<sequence length="460" mass="52431">MVPPRAIPLYVLERILGYLRICDELGDTASGHTELLRMTQSSCALVSSQWRELIVPIQFETLKFSFVSNSHSSTSSTSHSQGKGLEPKYSKDSEKSFPHLNSHVRTVELRRSDNPDHHAQHTVRVHPDDLVDVLNSFPRLTTLSATQLFLRSNGASWLSKVLIPPRLERLDSRTNSTHYMTVFDIVGFLCLFREIREVNLINFMCSADVDDAKLPHPIRCKVESLHLRNGKGVGAALAALAGTAATSALQVLEIGIIAPNDFPQLKAFFRILPATLTALTLHIDIYAHDSKRFSEYKDYFNLFSAAVFRRLRTLRMIFTLNVELWNKEDLSGWTTIARLLSFLTVKLCPLLNSVRLDIRFKRKIPDDEYNALLQLPSYDPFLTRSRVCWEQLGNPPAAQIRAIEDALMRFPTVYFAPWKGEFSEQHKAYIRKWFIRLRTQGTLRFRAGDCNVTILEPSLS</sequence>
<evidence type="ECO:0008006" key="4">
    <source>
        <dbReference type="Google" id="ProtNLM"/>
    </source>
</evidence>
<dbReference type="AlphaFoldDB" id="A0A2R6RM18"/>
<proteinExistence type="predicted"/>
<accession>A0A2R6RM18</accession>
<gene>
    <name evidence="2" type="ORF">PHLCEN_2v2381</name>
</gene>
<name>A0A2R6RM18_9APHY</name>
<protein>
    <recommendedName>
        <fullName evidence="4">F-box domain-containing protein</fullName>
    </recommendedName>
</protein>
<evidence type="ECO:0000313" key="2">
    <source>
        <dbReference type="EMBL" id="PSS31049.1"/>
    </source>
</evidence>